<dbReference type="EMBL" id="JADEYP010000045">
    <property type="protein sequence ID" value="MCA5006753.1"/>
    <property type="molecule type" value="Genomic_DNA"/>
</dbReference>
<dbReference type="Gene3D" id="3.55.50.30">
    <property type="match status" value="1"/>
</dbReference>
<accession>A0ABS7Z9R6</accession>
<dbReference type="InterPro" id="IPR006860">
    <property type="entry name" value="FecR"/>
</dbReference>
<dbReference type="PANTHER" id="PTHR30273">
    <property type="entry name" value="PERIPLASMIC SIGNAL SENSOR AND SIGMA FACTOR ACTIVATOR FECR-RELATED"/>
    <property type="match status" value="1"/>
</dbReference>
<comment type="caution">
    <text evidence="4">The sequence shown here is derived from an EMBL/GenBank/DDBJ whole genome shotgun (WGS) entry which is preliminary data.</text>
</comment>
<dbReference type="Pfam" id="PF04773">
    <property type="entry name" value="FecR"/>
    <property type="match status" value="1"/>
</dbReference>
<gene>
    <name evidence="4" type="ORF">IPZ78_16560</name>
</gene>
<dbReference type="Pfam" id="PF16344">
    <property type="entry name" value="FecR_C"/>
    <property type="match status" value="1"/>
</dbReference>
<keyword evidence="1" id="KW-0812">Transmembrane</keyword>
<evidence type="ECO:0000313" key="4">
    <source>
        <dbReference type="EMBL" id="MCA5006753.1"/>
    </source>
</evidence>
<feature type="domain" description="FecR protein" evidence="2">
    <location>
        <begin position="180"/>
        <end position="275"/>
    </location>
</feature>
<name>A0ABS7Z9R6_9SPHI</name>
<evidence type="ECO:0000259" key="3">
    <source>
        <dbReference type="Pfam" id="PF16344"/>
    </source>
</evidence>
<keyword evidence="1" id="KW-0472">Membrane</keyword>
<proteinExistence type="predicted"/>
<dbReference type="Proteomes" id="UP001165302">
    <property type="component" value="Unassembled WGS sequence"/>
</dbReference>
<feature type="domain" description="Protein FecR C-terminal" evidence="3">
    <location>
        <begin position="318"/>
        <end position="385"/>
    </location>
</feature>
<evidence type="ECO:0000259" key="2">
    <source>
        <dbReference type="Pfam" id="PF04773"/>
    </source>
</evidence>
<dbReference type="InterPro" id="IPR012373">
    <property type="entry name" value="Ferrdict_sens_TM"/>
</dbReference>
<evidence type="ECO:0000313" key="5">
    <source>
        <dbReference type="Proteomes" id="UP001165302"/>
    </source>
</evidence>
<organism evidence="4 5">
    <name type="scientific">Sphingobacterium bovistauri</name>
    <dbReference type="NCBI Taxonomy" id="2781959"/>
    <lineage>
        <taxon>Bacteria</taxon>
        <taxon>Pseudomonadati</taxon>
        <taxon>Bacteroidota</taxon>
        <taxon>Sphingobacteriia</taxon>
        <taxon>Sphingobacteriales</taxon>
        <taxon>Sphingobacteriaceae</taxon>
        <taxon>Sphingobacterium</taxon>
    </lineage>
</organism>
<evidence type="ECO:0000256" key="1">
    <source>
        <dbReference type="SAM" id="Phobius"/>
    </source>
</evidence>
<reference evidence="4" key="1">
    <citation type="submission" date="2020-10" db="EMBL/GenBank/DDBJ databases">
        <authorList>
            <person name="Lu T."/>
            <person name="Wang Q."/>
            <person name="Han X."/>
        </authorList>
    </citation>
    <scope>NUCLEOTIDE SEQUENCE</scope>
    <source>
        <strain evidence="4">WQ 366</strain>
    </source>
</reference>
<dbReference type="RefSeq" id="WP_225555108.1">
    <property type="nucleotide sequence ID" value="NZ_JADEYP010000045.1"/>
</dbReference>
<feature type="transmembrane region" description="Helical" evidence="1">
    <location>
        <begin position="87"/>
        <end position="106"/>
    </location>
</feature>
<dbReference type="Gene3D" id="2.60.120.1440">
    <property type="match status" value="1"/>
</dbReference>
<dbReference type="PANTHER" id="PTHR30273:SF2">
    <property type="entry name" value="PROTEIN FECR"/>
    <property type="match status" value="1"/>
</dbReference>
<protein>
    <submittedName>
        <fullName evidence="4">FecR family protein</fullName>
    </submittedName>
</protein>
<dbReference type="InterPro" id="IPR032508">
    <property type="entry name" value="FecR_C"/>
</dbReference>
<keyword evidence="1" id="KW-1133">Transmembrane helix</keyword>
<keyword evidence="5" id="KW-1185">Reference proteome</keyword>
<sequence>MKNIDRIRNLYSSYKNRKISSIELDEFLSILNNDKDAEDELVKWIEQDLLDHNIENDPIITNIIEKSEAIIISETSKKKIIYKTKPSIYIIAASIIMILAASILFVKHNYTNQHTSTSNELAINEDVQPGGNRAILKLSDGRLYDFDEENTEIKIEGNNLILDNKEKISEITESVVELELSTPRKGNYKAILPDGTKAWLNAESKITYPSKFGHNERVIKVSGEVYLEVAKVNNSKFIVELDNNRKIEVLGTQFNINAYKEQSYLKTSLIEGKVKLINQFNKSAILSPGQKGVIYKSANNILVSQTNLENDIAWINSKFNFEDLTFEESMLQIARWYDVEIIYKTEIPKIEFYGELSKHNTLNDLINIFKQSGVNMNIKNQKLIIE</sequence>
<dbReference type="PIRSF" id="PIRSF018266">
    <property type="entry name" value="FecR"/>
    <property type="match status" value="1"/>
</dbReference>